<evidence type="ECO:0000259" key="5">
    <source>
        <dbReference type="Pfam" id="PF01979"/>
    </source>
</evidence>
<dbReference type="SUPFAM" id="SSF51338">
    <property type="entry name" value="Composite domain of metallo-dependent hydrolases"/>
    <property type="match status" value="1"/>
</dbReference>
<comment type="similarity">
    <text evidence="1">Belongs to the metallo-dependent hydrolases superfamily. ATZ/TRZ family.</text>
</comment>
<evidence type="ECO:0000313" key="6">
    <source>
        <dbReference type="EMBL" id="SHN72017.1"/>
    </source>
</evidence>
<name>A0A1M7TMR7_9RHOB</name>
<dbReference type="GO" id="GO:0046872">
    <property type="term" value="F:metal ion binding"/>
    <property type="evidence" value="ECO:0007669"/>
    <property type="project" value="UniProtKB-KW"/>
</dbReference>
<accession>A0A1M7TMR7</accession>
<organism evidence="6 7">
    <name type="scientific">Oceanicella actignis</name>
    <dbReference type="NCBI Taxonomy" id="1189325"/>
    <lineage>
        <taxon>Bacteria</taxon>
        <taxon>Pseudomonadati</taxon>
        <taxon>Pseudomonadota</taxon>
        <taxon>Alphaproteobacteria</taxon>
        <taxon>Rhodobacterales</taxon>
        <taxon>Paracoccaceae</taxon>
        <taxon>Oceanicella</taxon>
    </lineage>
</organism>
<dbReference type="PANTHER" id="PTHR43794:SF11">
    <property type="entry name" value="AMIDOHYDROLASE-RELATED DOMAIN-CONTAINING PROTEIN"/>
    <property type="match status" value="1"/>
</dbReference>
<keyword evidence="2" id="KW-0479">Metal-binding</keyword>
<dbReference type="Gene3D" id="2.30.40.10">
    <property type="entry name" value="Urease, subunit C, domain 1"/>
    <property type="match status" value="1"/>
</dbReference>
<dbReference type="RefSeq" id="WP_072747838.1">
    <property type="nucleotide sequence ID" value="NZ_FOHL01000008.1"/>
</dbReference>
<dbReference type="GO" id="GO:0016814">
    <property type="term" value="F:hydrolase activity, acting on carbon-nitrogen (but not peptide) bonds, in cyclic amidines"/>
    <property type="evidence" value="ECO:0007669"/>
    <property type="project" value="UniProtKB-ARBA"/>
</dbReference>
<keyword evidence="7" id="KW-1185">Reference proteome</keyword>
<dbReference type="Pfam" id="PF01979">
    <property type="entry name" value="Amidohydro_1"/>
    <property type="match status" value="1"/>
</dbReference>
<proteinExistence type="inferred from homology"/>
<dbReference type="PANTHER" id="PTHR43794">
    <property type="entry name" value="AMINOHYDROLASE SSNA-RELATED"/>
    <property type="match status" value="1"/>
</dbReference>
<dbReference type="InterPro" id="IPR006680">
    <property type="entry name" value="Amidohydro-rel"/>
</dbReference>
<dbReference type="InterPro" id="IPR011059">
    <property type="entry name" value="Metal-dep_hydrolase_composite"/>
</dbReference>
<reference evidence="6 7" key="1">
    <citation type="submission" date="2016-12" db="EMBL/GenBank/DDBJ databases">
        <authorList>
            <person name="Song W.-J."/>
            <person name="Kurnit D.M."/>
        </authorList>
    </citation>
    <scope>NUCLEOTIDE SEQUENCE [LARGE SCALE GENOMIC DNA]</scope>
    <source>
        <strain evidence="6 7">CGMCC 1.10808</strain>
    </source>
</reference>
<dbReference type="GO" id="GO:0019239">
    <property type="term" value="F:deaminase activity"/>
    <property type="evidence" value="ECO:0007669"/>
    <property type="project" value="UniProtKB-ARBA"/>
</dbReference>
<keyword evidence="3" id="KW-0378">Hydrolase</keyword>
<dbReference type="FunFam" id="3.20.20.140:FF:000014">
    <property type="entry name" value="5-methylthioadenosine/S-adenosylhomocysteine deaminase"/>
    <property type="match status" value="1"/>
</dbReference>
<dbReference type="STRING" id="1189325.SAMN04488119_10814"/>
<feature type="domain" description="Amidohydrolase-related" evidence="5">
    <location>
        <begin position="55"/>
        <end position="420"/>
    </location>
</feature>
<evidence type="ECO:0000256" key="1">
    <source>
        <dbReference type="ARBA" id="ARBA00006745"/>
    </source>
</evidence>
<protein>
    <submittedName>
        <fullName evidence="6">Cytosine/adenosine deaminase</fullName>
    </submittedName>
</protein>
<evidence type="ECO:0000256" key="3">
    <source>
        <dbReference type="ARBA" id="ARBA00022801"/>
    </source>
</evidence>
<sequence>MSALLIRGALRLVCMDAARRELPDAWLLIEDGVVAAIGQGPAPAAARTLDASGCVVTPALVNTHHHLFQTLTRAVPAAQDATLFGWLRALYPIWGRMRPEDVTLAAAVGLAELALSGCGTCADHHYLFPDGVRLEDVIEAAGMIGLRLHAARGAMSLGESAGGLPPDALVERERDILKDFERVVAAFHDPAPGAMTRVALAPCSPFSVSEGLMRDAAILAREKGVRLHTHLAENAQDVAFSLERFGLRPGPWAESLGWTGEDVWHAHCVRLDADEIALFARTGTAVAHCPCSNCRLGAGIAPVRAMLAAGVTVGLGVDGSASNDAGALLAEARQAMLLQRAAGGPDALSARAALEMATLGGARALGRAAELGALAPGMRADVAVWDMSGLECAGAWDPTAALALCPPRRVRDLIVEGREVVRDGRLTRVDERALSERAAAAARRLAQG</sequence>
<evidence type="ECO:0000313" key="7">
    <source>
        <dbReference type="Proteomes" id="UP000184066"/>
    </source>
</evidence>
<dbReference type="InterPro" id="IPR032466">
    <property type="entry name" value="Metal_Hydrolase"/>
</dbReference>
<dbReference type="AlphaFoldDB" id="A0A1M7TMR7"/>
<dbReference type="EMBL" id="FRDL01000008">
    <property type="protein sequence ID" value="SHN72017.1"/>
    <property type="molecule type" value="Genomic_DNA"/>
</dbReference>
<dbReference type="OrthoDB" id="9796020at2"/>
<keyword evidence="4" id="KW-0862">Zinc</keyword>
<dbReference type="InterPro" id="IPR050287">
    <property type="entry name" value="MTA/SAH_deaminase"/>
</dbReference>
<dbReference type="Proteomes" id="UP000184066">
    <property type="component" value="Unassembled WGS sequence"/>
</dbReference>
<dbReference type="Gene3D" id="3.20.20.140">
    <property type="entry name" value="Metal-dependent hydrolases"/>
    <property type="match status" value="1"/>
</dbReference>
<dbReference type="NCBIfam" id="NF006055">
    <property type="entry name" value="PRK08203.1"/>
    <property type="match status" value="1"/>
</dbReference>
<dbReference type="CDD" id="cd01298">
    <property type="entry name" value="ATZ_TRZ_like"/>
    <property type="match status" value="1"/>
</dbReference>
<evidence type="ECO:0000256" key="4">
    <source>
        <dbReference type="ARBA" id="ARBA00022833"/>
    </source>
</evidence>
<dbReference type="SUPFAM" id="SSF51556">
    <property type="entry name" value="Metallo-dependent hydrolases"/>
    <property type="match status" value="1"/>
</dbReference>
<evidence type="ECO:0000256" key="2">
    <source>
        <dbReference type="ARBA" id="ARBA00022723"/>
    </source>
</evidence>
<gene>
    <name evidence="6" type="ORF">SAMN05216200_10814</name>
</gene>